<evidence type="ECO:0000313" key="2">
    <source>
        <dbReference type="EMBL" id="KAK7694678.1"/>
    </source>
</evidence>
<proteinExistence type="predicted"/>
<reference evidence="2 3" key="1">
    <citation type="submission" date="2022-09" db="EMBL/GenBank/DDBJ databases">
        <authorList>
            <person name="Palmer J.M."/>
        </authorList>
    </citation>
    <scope>NUCLEOTIDE SEQUENCE [LARGE SCALE GENOMIC DNA]</scope>
    <source>
        <strain evidence="2 3">DSM 7382</strain>
    </source>
</reference>
<keyword evidence="3" id="KW-1185">Reference proteome</keyword>
<accession>A0AAW0GM65</accession>
<dbReference type="AlphaFoldDB" id="A0AAW0GM65"/>
<dbReference type="EMBL" id="JASBNA010000002">
    <property type="protein sequence ID" value="KAK7694678.1"/>
    <property type="molecule type" value="Genomic_DNA"/>
</dbReference>
<sequence length="320" mass="35166">MDGSNPGEIGVIAWCNSFRFQLAKDPGRQFMHDQIKNKGFDFLDTYLEDTLARPTEGRIYDIMKTPGRKRDAPKRTRAATAAASKVKTVIADSLSERKEKENVAPVNDFHKALLDAKSTNDELVEDAPVAKPKQKKPSPPAPQQDEMDDRESAPTPRPVPVVKDAPVKPKSPSPAHEDMEIEEPEPAPIELAQPEPAVAATIPTIITPEIPVHSQSQDTLQELSMIVEENDERSRLSLQQPVDEYNSDSDADMETEMMVPIKDEDATTTTILNRKPSISQFGLPAPSPLKKSTRGPREPSVPPPPSQTPGTAMNNKRTSG</sequence>
<feature type="compositionally biased region" description="Low complexity" evidence="1">
    <location>
        <begin position="160"/>
        <end position="174"/>
    </location>
</feature>
<protein>
    <submittedName>
        <fullName evidence="2">Uncharacterized protein</fullName>
    </submittedName>
</protein>
<gene>
    <name evidence="2" type="ORF">QCA50_001866</name>
</gene>
<organism evidence="2 3">
    <name type="scientific">Cerrena zonata</name>
    <dbReference type="NCBI Taxonomy" id="2478898"/>
    <lineage>
        <taxon>Eukaryota</taxon>
        <taxon>Fungi</taxon>
        <taxon>Dikarya</taxon>
        <taxon>Basidiomycota</taxon>
        <taxon>Agaricomycotina</taxon>
        <taxon>Agaricomycetes</taxon>
        <taxon>Polyporales</taxon>
        <taxon>Cerrenaceae</taxon>
        <taxon>Cerrena</taxon>
    </lineage>
</organism>
<evidence type="ECO:0000313" key="3">
    <source>
        <dbReference type="Proteomes" id="UP001385951"/>
    </source>
</evidence>
<evidence type="ECO:0000256" key="1">
    <source>
        <dbReference type="SAM" id="MobiDB-lite"/>
    </source>
</evidence>
<feature type="compositionally biased region" description="Polar residues" evidence="1">
    <location>
        <begin position="267"/>
        <end position="280"/>
    </location>
</feature>
<dbReference type="Proteomes" id="UP001385951">
    <property type="component" value="Unassembled WGS sequence"/>
</dbReference>
<feature type="region of interest" description="Disordered" evidence="1">
    <location>
        <begin position="126"/>
        <end position="188"/>
    </location>
</feature>
<feature type="region of interest" description="Disordered" evidence="1">
    <location>
        <begin position="267"/>
        <end position="320"/>
    </location>
</feature>
<comment type="caution">
    <text evidence="2">The sequence shown here is derived from an EMBL/GenBank/DDBJ whole genome shotgun (WGS) entry which is preliminary data.</text>
</comment>
<name>A0AAW0GM65_9APHY</name>
<feature type="region of interest" description="Disordered" evidence="1">
    <location>
        <begin position="231"/>
        <end position="253"/>
    </location>
</feature>
<feature type="compositionally biased region" description="Polar residues" evidence="1">
    <location>
        <begin position="311"/>
        <end position="320"/>
    </location>
</feature>